<dbReference type="OrthoDB" id="2433853at2759"/>
<keyword evidence="3" id="KW-1185">Reference proteome</keyword>
<evidence type="ECO:0000256" key="1">
    <source>
        <dbReference type="SAM" id="MobiDB-lite"/>
    </source>
</evidence>
<dbReference type="Proteomes" id="UP000807716">
    <property type="component" value="Unassembled WGS sequence"/>
</dbReference>
<dbReference type="AlphaFoldDB" id="A0A9P6UC51"/>
<protein>
    <submittedName>
        <fullName evidence="2">Uncharacterized protein</fullName>
    </submittedName>
</protein>
<evidence type="ECO:0000313" key="3">
    <source>
        <dbReference type="Proteomes" id="UP000807716"/>
    </source>
</evidence>
<feature type="compositionally biased region" description="Low complexity" evidence="1">
    <location>
        <begin position="42"/>
        <end position="62"/>
    </location>
</feature>
<accession>A0A9P6UC51</accession>
<proteinExistence type="predicted"/>
<evidence type="ECO:0000313" key="2">
    <source>
        <dbReference type="EMBL" id="KAG0268914.1"/>
    </source>
</evidence>
<reference evidence="2" key="1">
    <citation type="journal article" date="2020" name="Fungal Divers.">
        <title>Resolving the Mortierellaceae phylogeny through synthesis of multi-gene phylogenetics and phylogenomics.</title>
        <authorList>
            <person name="Vandepol N."/>
            <person name="Liber J."/>
            <person name="Desiro A."/>
            <person name="Na H."/>
            <person name="Kennedy M."/>
            <person name="Barry K."/>
            <person name="Grigoriev I.V."/>
            <person name="Miller A.N."/>
            <person name="O'Donnell K."/>
            <person name="Stajich J.E."/>
            <person name="Bonito G."/>
        </authorList>
    </citation>
    <scope>NUCLEOTIDE SEQUENCE</scope>
    <source>
        <strain evidence="2">BC1065</strain>
    </source>
</reference>
<gene>
    <name evidence="2" type="ORF">DFQ27_005354</name>
</gene>
<feature type="region of interest" description="Disordered" evidence="1">
    <location>
        <begin position="1"/>
        <end position="64"/>
    </location>
</feature>
<name>A0A9P6UC51_9FUNG</name>
<feature type="compositionally biased region" description="Low complexity" evidence="1">
    <location>
        <begin position="20"/>
        <end position="35"/>
    </location>
</feature>
<feature type="region of interest" description="Disordered" evidence="1">
    <location>
        <begin position="78"/>
        <end position="129"/>
    </location>
</feature>
<comment type="caution">
    <text evidence="2">The sequence shown here is derived from an EMBL/GenBank/DDBJ whole genome shotgun (WGS) entry which is preliminary data.</text>
</comment>
<dbReference type="EMBL" id="JAAAJB010000038">
    <property type="protein sequence ID" value="KAG0268914.1"/>
    <property type="molecule type" value="Genomic_DNA"/>
</dbReference>
<feature type="compositionally biased region" description="Low complexity" evidence="1">
    <location>
        <begin position="87"/>
        <end position="100"/>
    </location>
</feature>
<sequence length="249" mass="26554">MNVLSPVASPSHSIASAFDPLSTTSFSESSSSVEPRTPPPAASSGAASPSGLSPPSGGAALGRKNTLKAYLANKHKLKERQSIQIVTNNSNSQTTNTTTSDAPGSPDAATSPRTASRMEQSLEDLDRQKNKIEESLAALTKEMLQYQPGHHYTTATGTTIISSPTDGVSQSLFDSEGNNASKVPADATLPGMRPLAELQQSKAALVSQLDQIIKERRTLLQSWSRDYKNLKRSGSLKQPAPENYWFSPN</sequence>
<organism evidence="2 3">
    <name type="scientific">Actinomortierella ambigua</name>
    <dbReference type="NCBI Taxonomy" id="1343610"/>
    <lineage>
        <taxon>Eukaryota</taxon>
        <taxon>Fungi</taxon>
        <taxon>Fungi incertae sedis</taxon>
        <taxon>Mucoromycota</taxon>
        <taxon>Mortierellomycotina</taxon>
        <taxon>Mortierellomycetes</taxon>
        <taxon>Mortierellales</taxon>
        <taxon>Mortierellaceae</taxon>
        <taxon>Actinomortierella</taxon>
    </lineage>
</organism>